<dbReference type="InterPro" id="IPR004244">
    <property type="entry name" value="Transposase_22"/>
</dbReference>
<comment type="caution">
    <text evidence="1">The sequence shown here is derived from an EMBL/GenBank/DDBJ whole genome shotgun (WGS) entry which is preliminary data.</text>
</comment>
<evidence type="ECO:0000313" key="2">
    <source>
        <dbReference type="Proteomes" id="UP000579812"/>
    </source>
</evidence>
<accession>A0A7J6D7Y7</accession>
<organism evidence="1 2">
    <name type="scientific">Onychostoma macrolepis</name>
    <dbReference type="NCBI Taxonomy" id="369639"/>
    <lineage>
        <taxon>Eukaryota</taxon>
        <taxon>Metazoa</taxon>
        <taxon>Chordata</taxon>
        <taxon>Craniata</taxon>
        <taxon>Vertebrata</taxon>
        <taxon>Euteleostomi</taxon>
        <taxon>Actinopterygii</taxon>
        <taxon>Neopterygii</taxon>
        <taxon>Teleostei</taxon>
        <taxon>Ostariophysi</taxon>
        <taxon>Cypriniformes</taxon>
        <taxon>Cyprinidae</taxon>
        <taxon>Acrossocheilinae</taxon>
        <taxon>Onychostoma</taxon>
    </lineage>
</organism>
<dbReference type="AlphaFoldDB" id="A0A7J6D7Y7"/>
<protein>
    <submittedName>
        <fullName evidence="1">Uncharacterized protein</fullName>
    </submittedName>
</protein>
<dbReference type="Gene3D" id="3.30.70.1820">
    <property type="entry name" value="L1 transposable element, RRM domain"/>
    <property type="match status" value="1"/>
</dbReference>
<proteinExistence type="predicted"/>
<dbReference type="PANTHER" id="PTHR11505">
    <property type="entry name" value="L1 TRANSPOSABLE ELEMENT-RELATED"/>
    <property type="match status" value="1"/>
</dbReference>
<gene>
    <name evidence="1" type="ORF">G5714_002634</name>
</gene>
<sequence>MSRLITQLLGQDNFPTPPIIEWAHRSPTVRQSGRASPRPVMVKLLNFQDKLKILRIAREKKLEYSGMHVFIYPDSSADLMKKRRSFDPVKHLLRIMTV</sequence>
<name>A0A7J6D7Y7_9TELE</name>
<keyword evidence="2" id="KW-1185">Reference proteome</keyword>
<evidence type="ECO:0000313" key="1">
    <source>
        <dbReference type="EMBL" id="KAF4115145.1"/>
    </source>
</evidence>
<dbReference type="Proteomes" id="UP000579812">
    <property type="component" value="Unassembled WGS sequence"/>
</dbReference>
<dbReference type="EMBL" id="JAAMOB010000003">
    <property type="protein sequence ID" value="KAF4115145.1"/>
    <property type="molecule type" value="Genomic_DNA"/>
</dbReference>
<reference evidence="1 2" key="1">
    <citation type="submission" date="2020-04" db="EMBL/GenBank/DDBJ databases">
        <title>Chromosome-level genome assembly of a cyprinid fish Onychostoma macrolepis by integration of Nanopore Sequencing, Bionano and Hi-C technology.</title>
        <authorList>
            <person name="Wang D."/>
        </authorList>
    </citation>
    <scope>NUCLEOTIDE SEQUENCE [LARGE SCALE GENOMIC DNA]</scope>
    <source>
        <strain evidence="1">SWU-2019</strain>
        <tissue evidence="1">Muscle</tissue>
    </source>
</reference>